<dbReference type="SUPFAM" id="SSF46689">
    <property type="entry name" value="Homeodomain-like"/>
    <property type="match status" value="1"/>
</dbReference>
<sequence>MARWTPDARSRLAKAALALYIERGFEQTTVAEIAGRAGLTERTFFRHFADKREVLFGGSAVLEAGLVAAVAEVPDGSPLEMMVAALETAGSFFVDDRRAWAGQRQGVIEANTSLMERELIKLRALGGALTGALVRRGVPESAAALATQVGLVVFWQAFGRWCRADHPADWGVTVRQVHAEVRAVVGAAPD</sequence>
<dbReference type="Proteomes" id="UP000007575">
    <property type="component" value="Chromosome"/>
</dbReference>
<evidence type="ECO:0000313" key="7">
    <source>
        <dbReference type="Proteomes" id="UP000007575"/>
    </source>
</evidence>
<name>H8GWZ9_DEIGI</name>
<keyword evidence="3" id="KW-0804">Transcription</keyword>
<dbReference type="InterPro" id="IPR009057">
    <property type="entry name" value="Homeodomain-like_sf"/>
</dbReference>
<dbReference type="HOGENOM" id="CLU_069356_2_2_0"/>
<dbReference type="eggNOG" id="COG1309">
    <property type="taxonomic scope" value="Bacteria"/>
</dbReference>
<keyword evidence="1" id="KW-0805">Transcription regulation</keyword>
<dbReference type="InterPro" id="IPR023772">
    <property type="entry name" value="DNA-bd_HTH_TetR-type_CS"/>
</dbReference>
<dbReference type="EMBL" id="CP002191">
    <property type="protein sequence ID" value="AFD24539.1"/>
    <property type="molecule type" value="Genomic_DNA"/>
</dbReference>
<dbReference type="InterPro" id="IPR050109">
    <property type="entry name" value="HTH-type_TetR-like_transc_reg"/>
</dbReference>
<evidence type="ECO:0000256" key="2">
    <source>
        <dbReference type="ARBA" id="ARBA00023125"/>
    </source>
</evidence>
<keyword evidence="2 4" id="KW-0238">DNA-binding</keyword>
<dbReference type="GO" id="GO:0000976">
    <property type="term" value="F:transcription cis-regulatory region binding"/>
    <property type="evidence" value="ECO:0007669"/>
    <property type="project" value="TreeGrafter"/>
</dbReference>
<evidence type="ECO:0000259" key="5">
    <source>
        <dbReference type="PROSITE" id="PS50977"/>
    </source>
</evidence>
<reference evidence="6 7" key="1">
    <citation type="journal article" date="2012" name="PLoS ONE">
        <title>Genome sequence and transcriptome analysis of the radioresistant bacterium Deinococcus gobiensis: insights into the extreme environmental adaptations.</title>
        <authorList>
            <person name="Yuan M."/>
            <person name="Chen M."/>
            <person name="Zhang W."/>
            <person name="Lu W."/>
            <person name="Wang J."/>
            <person name="Yang M."/>
            <person name="Zhao P."/>
            <person name="Tang R."/>
            <person name="Li X."/>
            <person name="Hao Y."/>
            <person name="Zhou Z."/>
            <person name="Zhan Y."/>
            <person name="Yu H."/>
            <person name="Teng C."/>
            <person name="Yan Y."/>
            <person name="Ping S."/>
            <person name="Wang Y."/>
            <person name="Lin M."/>
        </authorList>
    </citation>
    <scope>NUCLEOTIDE SEQUENCE [LARGE SCALE GENOMIC DNA]</scope>
    <source>
        <strain evidence="6 7">I-0</strain>
    </source>
</reference>
<dbReference type="PRINTS" id="PR00455">
    <property type="entry name" value="HTHTETR"/>
</dbReference>
<dbReference type="RefSeq" id="WP_014684022.1">
    <property type="nucleotide sequence ID" value="NC_017790.1"/>
</dbReference>
<dbReference type="PROSITE" id="PS01081">
    <property type="entry name" value="HTH_TETR_1"/>
    <property type="match status" value="1"/>
</dbReference>
<dbReference type="PATRIC" id="fig|745776.4.peg.623"/>
<gene>
    <name evidence="6" type="ordered locus">DGo_CA0612</name>
</gene>
<dbReference type="PANTHER" id="PTHR30055:SF238">
    <property type="entry name" value="MYCOFACTOCIN BIOSYNTHESIS TRANSCRIPTIONAL REGULATOR MFTR-RELATED"/>
    <property type="match status" value="1"/>
</dbReference>
<dbReference type="PROSITE" id="PS50977">
    <property type="entry name" value="HTH_TETR_2"/>
    <property type="match status" value="1"/>
</dbReference>
<dbReference type="PANTHER" id="PTHR30055">
    <property type="entry name" value="HTH-TYPE TRANSCRIPTIONAL REGULATOR RUTR"/>
    <property type="match status" value="1"/>
</dbReference>
<dbReference type="InterPro" id="IPR001647">
    <property type="entry name" value="HTH_TetR"/>
</dbReference>
<dbReference type="GO" id="GO:0003700">
    <property type="term" value="F:DNA-binding transcription factor activity"/>
    <property type="evidence" value="ECO:0007669"/>
    <property type="project" value="TreeGrafter"/>
</dbReference>
<dbReference type="STRING" id="745776.DGo_CA0612"/>
<organism evidence="6 7">
    <name type="scientific">Deinococcus gobiensis (strain DSM 21396 / JCM 16679 / CGMCC 1.7299 / I-0)</name>
    <dbReference type="NCBI Taxonomy" id="745776"/>
    <lineage>
        <taxon>Bacteria</taxon>
        <taxon>Thermotogati</taxon>
        <taxon>Deinococcota</taxon>
        <taxon>Deinococci</taxon>
        <taxon>Deinococcales</taxon>
        <taxon>Deinococcaceae</taxon>
        <taxon>Deinococcus</taxon>
    </lineage>
</organism>
<proteinExistence type="predicted"/>
<keyword evidence="7" id="KW-1185">Reference proteome</keyword>
<accession>H8GWZ9</accession>
<dbReference type="Pfam" id="PF00440">
    <property type="entry name" value="TetR_N"/>
    <property type="match status" value="1"/>
</dbReference>
<protein>
    <submittedName>
        <fullName evidence="6">TetR family protein transcriptional regulator</fullName>
    </submittedName>
</protein>
<feature type="DNA-binding region" description="H-T-H motif" evidence="4">
    <location>
        <begin position="29"/>
        <end position="48"/>
    </location>
</feature>
<dbReference type="AlphaFoldDB" id="H8GWZ9"/>
<evidence type="ECO:0000256" key="1">
    <source>
        <dbReference type="ARBA" id="ARBA00023015"/>
    </source>
</evidence>
<dbReference type="Gene3D" id="1.10.357.10">
    <property type="entry name" value="Tetracycline Repressor, domain 2"/>
    <property type="match status" value="1"/>
</dbReference>
<feature type="domain" description="HTH tetR-type" evidence="5">
    <location>
        <begin position="6"/>
        <end position="66"/>
    </location>
</feature>
<evidence type="ECO:0000256" key="3">
    <source>
        <dbReference type="ARBA" id="ARBA00023163"/>
    </source>
</evidence>
<evidence type="ECO:0000313" key="6">
    <source>
        <dbReference type="EMBL" id="AFD24539.1"/>
    </source>
</evidence>
<dbReference type="OrthoDB" id="9785164at2"/>
<dbReference type="KEGG" id="dgo:DGo_CA0612"/>
<evidence type="ECO:0000256" key="4">
    <source>
        <dbReference type="PROSITE-ProRule" id="PRU00335"/>
    </source>
</evidence>